<dbReference type="Pfam" id="PF01527">
    <property type="entry name" value="HTH_Tnp_1"/>
    <property type="match status" value="1"/>
</dbReference>
<protein>
    <submittedName>
        <fullName evidence="5">Pyridoxal-dependent decarboxylase</fullName>
    </submittedName>
</protein>
<dbReference type="InterPro" id="IPR002514">
    <property type="entry name" value="Transposase_8"/>
</dbReference>
<keyword evidence="2 3" id="KW-0663">Pyridoxal phosphate</keyword>
<dbReference type="Gene3D" id="2.40.37.10">
    <property type="entry name" value="Lyase, Ornithine Decarboxylase, Chain A, domain 1"/>
    <property type="match status" value="1"/>
</dbReference>
<dbReference type="AlphaFoldDB" id="A0A1S2Q1T3"/>
<dbReference type="RefSeq" id="WP_071364851.1">
    <property type="nucleotide sequence ID" value="NZ_MLYP01000009.1"/>
</dbReference>
<dbReference type="Pfam" id="PF02784">
    <property type="entry name" value="Orn_Arg_deC_N"/>
    <property type="match status" value="1"/>
</dbReference>
<dbReference type="PANTHER" id="PTHR43727:SF2">
    <property type="entry name" value="GROUP IV DECARBOXYLASE"/>
    <property type="match status" value="1"/>
</dbReference>
<dbReference type="Gene3D" id="3.20.20.10">
    <property type="entry name" value="Alanine racemase"/>
    <property type="match status" value="1"/>
</dbReference>
<feature type="domain" description="Orn/DAP/Arg decarboxylase 2 N-terminal" evidence="4">
    <location>
        <begin position="174"/>
        <end position="415"/>
    </location>
</feature>
<dbReference type="STRING" id="1428652.BIV24_04620"/>
<dbReference type="Proteomes" id="UP000179935">
    <property type="component" value="Unassembled WGS sequence"/>
</dbReference>
<dbReference type="InterPro" id="IPR009006">
    <property type="entry name" value="Ala_racemase/Decarboxylase_C"/>
</dbReference>
<dbReference type="GO" id="GO:0008836">
    <property type="term" value="F:diaminopimelate decarboxylase activity"/>
    <property type="evidence" value="ECO:0007669"/>
    <property type="project" value="TreeGrafter"/>
</dbReference>
<evidence type="ECO:0000256" key="3">
    <source>
        <dbReference type="PIRSR" id="PIRSR600183-50"/>
    </source>
</evidence>
<dbReference type="InterPro" id="IPR029066">
    <property type="entry name" value="PLP-binding_barrel"/>
</dbReference>
<dbReference type="GO" id="GO:0003677">
    <property type="term" value="F:DNA binding"/>
    <property type="evidence" value="ECO:0007669"/>
    <property type="project" value="InterPro"/>
</dbReference>
<dbReference type="SUPFAM" id="SSF51419">
    <property type="entry name" value="PLP-binding barrel"/>
    <property type="match status" value="1"/>
</dbReference>
<comment type="cofactor">
    <cofactor evidence="1 3">
        <name>pyridoxal 5'-phosphate</name>
        <dbReference type="ChEBI" id="CHEBI:597326"/>
    </cofactor>
</comment>
<evidence type="ECO:0000259" key="4">
    <source>
        <dbReference type="Pfam" id="PF02784"/>
    </source>
</evidence>
<dbReference type="GO" id="GO:0009089">
    <property type="term" value="P:lysine biosynthetic process via diaminopimelate"/>
    <property type="evidence" value="ECO:0007669"/>
    <property type="project" value="TreeGrafter"/>
</dbReference>
<sequence>MPKQYPPEFRRKVLDLIAAGRRVAQIAADLDIGDQTIYTWRRQELSGAGRLPGTTSADNAEPNAVPRRIAEFVSIPRTSLERLSLNEAGTGSDSAALSAHCVVTPERCPNPSAEASQSLHPETWGLTRAEGALCLEGKTLSSLADRWGSPLFVVHGARLAENVRRFQQVPRGRSLGVEVFYSYKTNPIPAVLQRLSQLGVGAEVVSPYELWLALRLGVEPGRIIYNGPGKTPSVVRTLVQSDLLLTHLNHREEIALVAQAAAEFGKRTDVGLRVATSDSWSGKFGVPIAGGQALAAYEEALAHPSLRVVGLHAHRGVAIEDADTLERFVREVLEFCDALHARLGLGVELLDLGGSLAVPTVLPLDTSPLPLAERVGRRLSIERYLALLVEQVEDHFRRAGRPAPRVLLEPGRALTGNTQILLCRVNSLNAPGAGPAHAILDAGENIAHILHREYHEIFHAERWGQSRSEAYTLDGPTCSPMDCLRQTVELPPLRVGDTLAIMDAGAYLVSFSNSFCFPQPGIVVLDQGRETLIRRPETYEDMIARDLHANEATR</sequence>
<keyword evidence="6" id="KW-1185">Reference proteome</keyword>
<dbReference type="GO" id="GO:0004803">
    <property type="term" value="F:transposase activity"/>
    <property type="evidence" value="ECO:0007669"/>
    <property type="project" value="InterPro"/>
</dbReference>
<name>A0A1S2Q1T3_9ACTN</name>
<dbReference type="InterPro" id="IPR000183">
    <property type="entry name" value="Orn/DAP/Arg_de-COase"/>
</dbReference>
<evidence type="ECO:0000256" key="2">
    <source>
        <dbReference type="ARBA" id="ARBA00022898"/>
    </source>
</evidence>
<reference evidence="5 6" key="1">
    <citation type="submission" date="2016-10" db="EMBL/GenBank/DDBJ databases">
        <title>Genome sequence of Streptomyces sp. MUSC 93.</title>
        <authorList>
            <person name="Lee L.-H."/>
            <person name="Ser H.-L."/>
            <person name="Law J.W.-F."/>
        </authorList>
    </citation>
    <scope>NUCLEOTIDE SEQUENCE [LARGE SCALE GENOMIC DNA]</scope>
    <source>
        <strain evidence="5 6">MUSC 93</strain>
    </source>
</reference>
<proteinExistence type="predicted"/>
<dbReference type="InterPro" id="IPR002433">
    <property type="entry name" value="Orn_de-COase"/>
</dbReference>
<comment type="caution">
    <text evidence="5">The sequence shown here is derived from an EMBL/GenBank/DDBJ whole genome shotgun (WGS) entry which is preliminary data.</text>
</comment>
<dbReference type="EMBL" id="MLYP01000009">
    <property type="protein sequence ID" value="OIJ99620.1"/>
    <property type="molecule type" value="Genomic_DNA"/>
</dbReference>
<feature type="modified residue" description="N6-(pyridoxal phosphate)lysine" evidence="3">
    <location>
        <position position="184"/>
    </location>
</feature>
<feature type="active site" description="Proton donor" evidence="3">
    <location>
        <position position="478"/>
    </location>
</feature>
<dbReference type="InterPro" id="IPR022644">
    <property type="entry name" value="De-COase2_N"/>
</dbReference>
<dbReference type="PRINTS" id="PR01179">
    <property type="entry name" value="ODADCRBXLASE"/>
</dbReference>
<evidence type="ECO:0000313" key="6">
    <source>
        <dbReference type="Proteomes" id="UP000179935"/>
    </source>
</evidence>
<dbReference type="PANTHER" id="PTHR43727">
    <property type="entry name" value="DIAMINOPIMELATE DECARBOXYLASE"/>
    <property type="match status" value="1"/>
</dbReference>
<dbReference type="PRINTS" id="PR01182">
    <property type="entry name" value="ORNDCRBXLASE"/>
</dbReference>
<dbReference type="SUPFAM" id="SSF46689">
    <property type="entry name" value="Homeodomain-like"/>
    <property type="match status" value="1"/>
</dbReference>
<evidence type="ECO:0000313" key="5">
    <source>
        <dbReference type="EMBL" id="OIJ99620.1"/>
    </source>
</evidence>
<dbReference type="SUPFAM" id="SSF50621">
    <property type="entry name" value="Alanine racemase C-terminal domain-like"/>
    <property type="match status" value="1"/>
</dbReference>
<organism evidence="5 6">
    <name type="scientific">Streptomyces colonosanans</name>
    <dbReference type="NCBI Taxonomy" id="1428652"/>
    <lineage>
        <taxon>Bacteria</taxon>
        <taxon>Bacillati</taxon>
        <taxon>Actinomycetota</taxon>
        <taxon>Actinomycetes</taxon>
        <taxon>Kitasatosporales</taxon>
        <taxon>Streptomycetaceae</taxon>
        <taxon>Streptomyces</taxon>
    </lineage>
</organism>
<dbReference type="InterPro" id="IPR009057">
    <property type="entry name" value="Homeodomain-like_sf"/>
</dbReference>
<evidence type="ECO:0000256" key="1">
    <source>
        <dbReference type="ARBA" id="ARBA00001933"/>
    </source>
</evidence>
<dbReference type="GO" id="GO:0006313">
    <property type="term" value="P:DNA transposition"/>
    <property type="evidence" value="ECO:0007669"/>
    <property type="project" value="InterPro"/>
</dbReference>
<dbReference type="GO" id="GO:0006596">
    <property type="term" value="P:polyamine biosynthetic process"/>
    <property type="evidence" value="ECO:0007669"/>
    <property type="project" value="InterPro"/>
</dbReference>
<gene>
    <name evidence="5" type="ORF">BIV24_04620</name>
</gene>
<accession>A0A1S2Q1T3</accession>
<dbReference type="OrthoDB" id="9802241at2"/>